<evidence type="ECO:0000313" key="3">
    <source>
        <dbReference type="Proteomes" id="UP001596495"/>
    </source>
</evidence>
<reference evidence="3" key="1">
    <citation type="journal article" date="2019" name="Int. J. Syst. Evol. Microbiol.">
        <title>The Global Catalogue of Microorganisms (GCM) 10K type strain sequencing project: providing services to taxonomists for standard genome sequencing and annotation.</title>
        <authorList>
            <consortium name="The Broad Institute Genomics Platform"/>
            <consortium name="The Broad Institute Genome Sequencing Center for Infectious Disease"/>
            <person name="Wu L."/>
            <person name="Ma J."/>
        </authorList>
    </citation>
    <scope>NUCLEOTIDE SEQUENCE [LARGE SCALE GENOMIC DNA]</scope>
    <source>
        <strain evidence="3">CCUG 54518</strain>
    </source>
</reference>
<protein>
    <submittedName>
        <fullName evidence="2">Uncharacterized protein</fullName>
    </submittedName>
</protein>
<dbReference type="RefSeq" id="WP_382253543.1">
    <property type="nucleotide sequence ID" value="NZ_JBHTBX010000001.1"/>
</dbReference>
<comment type="caution">
    <text evidence="2">The sequence shown here is derived from an EMBL/GenBank/DDBJ whole genome shotgun (WGS) entry which is preliminary data.</text>
</comment>
<gene>
    <name evidence="2" type="ORF">ACFQNJ_02410</name>
</gene>
<organism evidence="2 3">
    <name type="scientific">Hydrogenophaga bisanensis</name>
    <dbReference type="NCBI Taxonomy" id="439611"/>
    <lineage>
        <taxon>Bacteria</taxon>
        <taxon>Pseudomonadati</taxon>
        <taxon>Pseudomonadota</taxon>
        <taxon>Betaproteobacteria</taxon>
        <taxon>Burkholderiales</taxon>
        <taxon>Comamonadaceae</taxon>
        <taxon>Hydrogenophaga</taxon>
    </lineage>
</organism>
<keyword evidence="1" id="KW-0732">Signal</keyword>
<accession>A0ABW2R4G9</accession>
<keyword evidence="3" id="KW-1185">Reference proteome</keyword>
<evidence type="ECO:0000256" key="1">
    <source>
        <dbReference type="SAM" id="SignalP"/>
    </source>
</evidence>
<feature type="signal peptide" evidence="1">
    <location>
        <begin position="1"/>
        <end position="18"/>
    </location>
</feature>
<dbReference type="Proteomes" id="UP001596495">
    <property type="component" value="Unassembled WGS sequence"/>
</dbReference>
<sequence length="177" mass="18750">MRTLLRHSLAISLIAALAACGGSDEDEDPVPTGAALSSIQFVDNDSYYPMDKLAANGTVLTEGAANYGTVNSKRRRGDRSMSVWGIDTSATGPAGSAIEYSMRIDSIVADSAALSSMQANLRIDPATGLIYQQCSGFPNCYDNTSGRRQEFKITAIARVSGSARTLERAFTLSVIAN</sequence>
<dbReference type="EMBL" id="JBHTBX010000001">
    <property type="protein sequence ID" value="MFC7433359.1"/>
    <property type="molecule type" value="Genomic_DNA"/>
</dbReference>
<feature type="chain" id="PRO_5047462024" evidence="1">
    <location>
        <begin position="19"/>
        <end position="177"/>
    </location>
</feature>
<proteinExistence type="predicted"/>
<name>A0ABW2R4G9_9BURK</name>
<evidence type="ECO:0000313" key="2">
    <source>
        <dbReference type="EMBL" id="MFC7433359.1"/>
    </source>
</evidence>
<dbReference type="PROSITE" id="PS51257">
    <property type="entry name" value="PROKAR_LIPOPROTEIN"/>
    <property type="match status" value="1"/>
</dbReference>